<accession>A0ABU3VSV3</accession>
<dbReference type="NCBIfam" id="TIGR03317">
    <property type="entry name" value="ygfZ_signature"/>
    <property type="match status" value="1"/>
</dbReference>
<dbReference type="RefSeq" id="WP_316972315.1">
    <property type="nucleotide sequence ID" value="NZ_JAWIIJ010000001.1"/>
</dbReference>
<comment type="caution">
    <text evidence="1">The sequence shown here is derived from an EMBL/GenBank/DDBJ whole genome shotgun (WGS) entry which is preliminary data.</text>
</comment>
<dbReference type="Proteomes" id="UP001269819">
    <property type="component" value="Unassembled WGS sequence"/>
</dbReference>
<evidence type="ECO:0000313" key="2">
    <source>
        <dbReference type="Proteomes" id="UP001269819"/>
    </source>
</evidence>
<reference evidence="1 2" key="1">
    <citation type="submission" date="2023-10" db="EMBL/GenBank/DDBJ databases">
        <title>Characteristics and mechanism of a salt-tolerant marine origin heterotrophic nitrifying- aerobic denitrifying bacteria Marinobacter xestospongiae HN1.</title>
        <authorList>
            <person name="Qi R."/>
        </authorList>
    </citation>
    <scope>NUCLEOTIDE SEQUENCE [LARGE SCALE GENOMIC DNA]</scope>
    <source>
        <strain evidence="1 2">HN1</strain>
    </source>
</reference>
<proteinExistence type="predicted"/>
<dbReference type="SUPFAM" id="SSF103025">
    <property type="entry name" value="Folate-binding domain"/>
    <property type="match status" value="1"/>
</dbReference>
<dbReference type="PANTHER" id="PTHR22602:SF0">
    <property type="entry name" value="TRANSFERASE CAF17, MITOCHONDRIAL-RELATED"/>
    <property type="match status" value="1"/>
</dbReference>
<dbReference type="InterPro" id="IPR045179">
    <property type="entry name" value="YgfZ/GcvT"/>
</dbReference>
<gene>
    <name evidence="1" type="ORF">RYS15_01515</name>
</gene>
<dbReference type="PANTHER" id="PTHR22602">
    <property type="entry name" value="TRANSFERASE CAF17, MITOCHONDRIAL-RELATED"/>
    <property type="match status" value="1"/>
</dbReference>
<dbReference type="InterPro" id="IPR029043">
    <property type="entry name" value="GcvT/YgfZ_C"/>
</dbReference>
<dbReference type="Gene3D" id="2.40.30.160">
    <property type="match status" value="1"/>
</dbReference>
<sequence>MTDKTPAQADQPLPTPAFAVVSDHLVARVSGPDARSFLNGQLSQSLDEVTAARSPRAAASTHKGRAYALFRLVSDGDDILLSLQRDCADDVIKARLGRFLMLYRGTGMVEAENITILGLLGTEWAQWLAPDANLEAAGDTVQIHGHHLIRTEDTADGLARFEFWQQGPLTDELARPFSDDRLTTLANWQASEIAAGVPALTPDSQEQYVAQMLNWQHLNGVHFKKGCYTGQEVIARMHFLGQLKKSLFRLKASGGTAAPVTGTPILAGDKAVGEVVNAVGFSDGSAELLAVLRHDAAQGSLQLAESGQELAVMPLPYAVPEREPDT</sequence>
<dbReference type="EMBL" id="JAWIIJ010000001">
    <property type="protein sequence ID" value="MDV2077337.1"/>
    <property type="molecule type" value="Genomic_DNA"/>
</dbReference>
<dbReference type="SUPFAM" id="SSF101790">
    <property type="entry name" value="Aminomethyltransferase beta-barrel domain"/>
    <property type="match status" value="1"/>
</dbReference>
<dbReference type="Gene3D" id="3.30.70.1400">
    <property type="entry name" value="Aminomethyltransferase beta-barrel domains"/>
    <property type="match status" value="1"/>
</dbReference>
<name>A0ABU3VSV3_9GAMM</name>
<protein>
    <submittedName>
        <fullName evidence="1">Folate-binding protein</fullName>
    </submittedName>
</protein>
<organism evidence="1 2">
    <name type="scientific">Marinobacter xestospongiae</name>
    <dbReference type="NCBI Taxonomy" id="994319"/>
    <lineage>
        <taxon>Bacteria</taxon>
        <taxon>Pseudomonadati</taxon>
        <taxon>Pseudomonadota</taxon>
        <taxon>Gammaproteobacteria</taxon>
        <taxon>Pseudomonadales</taxon>
        <taxon>Marinobacteraceae</taxon>
        <taxon>Marinobacter</taxon>
    </lineage>
</organism>
<keyword evidence="2" id="KW-1185">Reference proteome</keyword>
<evidence type="ECO:0000313" key="1">
    <source>
        <dbReference type="EMBL" id="MDV2077337.1"/>
    </source>
</evidence>
<dbReference type="InterPro" id="IPR017703">
    <property type="entry name" value="YgfZ/GCV_T_CS"/>
</dbReference>
<dbReference type="Gene3D" id="3.30.70.1630">
    <property type="match status" value="1"/>
</dbReference>